<reference evidence="8" key="1">
    <citation type="submission" date="2016-11" db="EMBL/GenBank/DDBJ databases">
        <authorList>
            <person name="Varghese N."/>
            <person name="Submissions S."/>
        </authorList>
    </citation>
    <scope>NUCLEOTIDE SEQUENCE [LARGE SCALE GENOMIC DNA]</scope>
    <source>
        <strain evidence="8">DSM 16219</strain>
    </source>
</reference>
<dbReference type="PROSITE" id="PS51898">
    <property type="entry name" value="TYR_RECOMBINASE"/>
    <property type="match status" value="1"/>
</dbReference>
<dbReference type="PANTHER" id="PTHR30629:SF2">
    <property type="entry name" value="PROPHAGE INTEGRASE INTS-RELATED"/>
    <property type="match status" value="1"/>
</dbReference>
<dbReference type="SUPFAM" id="SSF56349">
    <property type="entry name" value="DNA breaking-rejoining enzymes"/>
    <property type="match status" value="1"/>
</dbReference>
<feature type="domain" description="Tyr recombinase" evidence="6">
    <location>
        <begin position="162"/>
        <end position="345"/>
    </location>
</feature>
<dbReference type="InterPro" id="IPR013762">
    <property type="entry name" value="Integrase-like_cat_sf"/>
</dbReference>
<dbReference type="RefSeq" id="WP_083610983.1">
    <property type="nucleotide sequence ID" value="NZ_FQZU01000014.1"/>
</dbReference>
<evidence type="ECO:0000256" key="5">
    <source>
        <dbReference type="SAM" id="MobiDB-lite"/>
    </source>
</evidence>
<accession>A0A1M6N3E9</accession>
<proteinExistence type="inferred from homology"/>
<gene>
    <name evidence="7" type="ORF">SAMN02745216_02499</name>
</gene>
<sequence length="423" mass="49874">MSLYFKPGKGWRYDFTLNSKRHTKAWFKTKAEARRAEAQRREEVENPQAPTEPTRVQTQTGTDFLTLCNKRLDHVNRHNSESHFRDVQGHTKRWCKEWGRLPADSITEEMMQPYLDKRAKISHIAANKDLQYLRALFNFGIKKKMVHHNPAKDLEWYTIVKRKRRIPPKEDVLKVISVADPETQDYLWCMLLTAARVNEINSLVWDDVDFENKTVTLWTRKKKGGHKEPRLIPMTEKLSGIMASRYKKRDPEMPWVFWHTFWSRTEKRHVSGPYQDRKKIMFTLCEKAKVTYFRFHPFRHFTASILQDLGVPIGVIQSILGHENQKTTEIYLQTVNESERRAMVKLDELDIIVSAPIRTDDGPTNPHKEYWHRKVKRPPLKVLKRDVARMGYRGTGRKYGVSDNAVRKWIKVYENGNQTSSGV</sequence>
<evidence type="ECO:0000256" key="3">
    <source>
        <dbReference type="ARBA" id="ARBA00023125"/>
    </source>
</evidence>
<dbReference type="InterPro" id="IPR011010">
    <property type="entry name" value="DNA_brk_join_enz"/>
</dbReference>
<dbReference type="GO" id="GO:0006310">
    <property type="term" value="P:DNA recombination"/>
    <property type="evidence" value="ECO:0007669"/>
    <property type="project" value="UniProtKB-KW"/>
</dbReference>
<feature type="compositionally biased region" description="Basic and acidic residues" evidence="5">
    <location>
        <begin position="31"/>
        <end position="44"/>
    </location>
</feature>
<organism evidence="7 8">
    <name type="scientific">Desulfatibacillum alkenivorans DSM 16219</name>
    <dbReference type="NCBI Taxonomy" id="1121393"/>
    <lineage>
        <taxon>Bacteria</taxon>
        <taxon>Pseudomonadati</taxon>
        <taxon>Thermodesulfobacteriota</taxon>
        <taxon>Desulfobacteria</taxon>
        <taxon>Desulfobacterales</taxon>
        <taxon>Desulfatibacillaceae</taxon>
        <taxon>Desulfatibacillum</taxon>
    </lineage>
</organism>
<dbReference type="STRING" id="1121393.SAMN02745216_02499"/>
<feature type="compositionally biased region" description="Polar residues" evidence="5">
    <location>
        <begin position="48"/>
        <end position="58"/>
    </location>
</feature>
<evidence type="ECO:0000259" key="6">
    <source>
        <dbReference type="PROSITE" id="PS51898"/>
    </source>
</evidence>
<dbReference type="EMBL" id="FQZU01000014">
    <property type="protein sequence ID" value="SHJ90168.1"/>
    <property type="molecule type" value="Genomic_DNA"/>
</dbReference>
<dbReference type="GO" id="GO:0003677">
    <property type="term" value="F:DNA binding"/>
    <property type="evidence" value="ECO:0007669"/>
    <property type="project" value="UniProtKB-KW"/>
</dbReference>
<comment type="similarity">
    <text evidence="1">Belongs to the 'phage' integrase family.</text>
</comment>
<keyword evidence="2" id="KW-0229">DNA integration</keyword>
<dbReference type="Pfam" id="PF00589">
    <property type="entry name" value="Phage_integrase"/>
    <property type="match status" value="1"/>
</dbReference>
<evidence type="ECO:0000256" key="1">
    <source>
        <dbReference type="ARBA" id="ARBA00008857"/>
    </source>
</evidence>
<keyword evidence="3" id="KW-0238">DNA-binding</keyword>
<feature type="region of interest" description="Disordered" evidence="5">
    <location>
        <begin position="31"/>
        <end position="58"/>
    </location>
</feature>
<keyword evidence="8" id="KW-1185">Reference proteome</keyword>
<evidence type="ECO:0000313" key="7">
    <source>
        <dbReference type="EMBL" id="SHJ90168.1"/>
    </source>
</evidence>
<dbReference type="GO" id="GO:0015074">
    <property type="term" value="P:DNA integration"/>
    <property type="evidence" value="ECO:0007669"/>
    <property type="project" value="UniProtKB-KW"/>
</dbReference>
<dbReference type="AlphaFoldDB" id="A0A1M6N3E9"/>
<dbReference type="OrthoDB" id="5454015at2"/>
<dbReference type="Proteomes" id="UP000183994">
    <property type="component" value="Unassembled WGS sequence"/>
</dbReference>
<protein>
    <submittedName>
        <fullName evidence="7">Site-specific recombinase XerD</fullName>
    </submittedName>
</protein>
<dbReference type="CDD" id="cd00796">
    <property type="entry name" value="INT_Rci_Hp1_C"/>
    <property type="match status" value="1"/>
</dbReference>
<evidence type="ECO:0000313" key="8">
    <source>
        <dbReference type="Proteomes" id="UP000183994"/>
    </source>
</evidence>
<dbReference type="Gene3D" id="1.10.150.130">
    <property type="match status" value="1"/>
</dbReference>
<name>A0A1M6N3E9_9BACT</name>
<keyword evidence="4" id="KW-0233">DNA recombination</keyword>
<dbReference type="InterPro" id="IPR010998">
    <property type="entry name" value="Integrase_recombinase_N"/>
</dbReference>
<dbReference type="InterPro" id="IPR002104">
    <property type="entry name" value="Integrase_catalytic"/>
</dbReference>
<evidence type="ECO:0000256" key="4">
    <source>
        <dbReference type="ARBA" id="ARBA00023172"/>
    </source>
</evidence>
<dbReference type="InterPro" id="IPR050808">
    <property type="entry name" value="Phage_Integrase"/>
</dbReference>
<dbReference type="PANTHER" id="PTHR30629">
    <property type="entry name" value="PROPHAGE INTEGRASE"/>
    <property type="match status" value="1"/>
</dbReference>
<evidence type="ECO:0000256" key="2">
    <source>
        <dbReference type="ARBA" id="ARBA00022908"/>
    </source>
</evidence>
<dbReference type="Gene3D" id="1.10.443.10">
    <property type="entry name" value="Intergrase catalytic core"/>
    <property type="match status" value="1"/>
</dbReference>